<gene>
    <name evidence="8" type="ORF">FEM48_Zijuj12G0186300</name>
</gene>
<sequence length="711" mass="82582">MAENVVSFLLDNLARYLTQEVDLLHGFEDEVKMLQNDLTMIDAFLKDSEAEQNENDEVQEVVEQIRDVGREAEDVVDTCVANLIMQRRKKSLSKLLNRFSHASMLRHVVEKIKSLQKTITQIYDNTDRYGIRQIHPSPLISDTEQIPLQRRRWENVEEYDDDDHVVGFEQDATTLVKYLTDGDSGRHVVSLFGMGGLGKTTLAEKIYNDSRIKNHFDCQAWGYVSQQYRGKDLFYGMLKCLTPISYEMRKMSEDELKNTLRAFLREKRYFIVMDDIWKLDVWNEVRQVLPDSFNGSRILITTRVKDVAMYSSQTPPYALSFLDNKTSFQLFCRKVFGKQKCPSDLENLAMKLVKSCKGLPISIVVLGDPRDPCHARSLVMFGEGNKFDMKHWRWIHKSLKFIRVLCLENMHVDSIPKEIGKLIFLRYLRIWSETLVRIHSIPSSICKLQYLETIGINGHVEECLPMGFWKMKQLRHLKISGGIRFPSTPAPFDDILLNLQVLSYLLVDEKTTHLNALSRVPNVRKLHLKYDVSKPMNEFEVAELLESLENLKQLQKLKLFDIPKSEPRSNLFPPTLIKLTFIRSYLNSAHFRILGKLPNLQFLKIKGKFLGFNILHPLCCVAGEFPSLQVFQMIGLEIEKWEMEGGSMPKLDRLVIFECYKLRNLPEELWSSTSLRLVEVSRMSESFMKMIKELKMKDGCKILIDSNPQNI</sequence>
<dbReference type="GO" id="GO:0006952">
    <property type="term" value="P:defense response"/>
    <property type="evidence" value="ECO:0007669"/>
    <property type="project" value="UniProtKB-KW"/>
</dbReference>
<dbReference type="GO" id="GO:0051707">
    <property type="term" value="P:response to other organism"/>
    <property type="evidence" value="ECO:0007669"/>
    <property type="project" value="UniProtKB-ARBA"/>
</dbReference>
<dbReference type="InterPro" id="IPR042197">
    <property type="entry name" value="Apaf_helical"/>
</dbReference>
<keyword evidence="4" id="KW-0067">ATP-binding</keyword>
<dbReference type="Proteomes" id="UP000813462">
    <property type="component" value="Unassembled WGS sequence"/>
</dbReference>
<keyword evidence="1" id="KW-0677">Repeat</keyword>
<dbReference type="Gene3D" id="3.40.50.300">
    <property type="entry name" value="P-loop containing nucleotide triphosphate hydrolases"/>
    <property type="match status" value="1"/>
</dbReference>
<dbReference type="PANTHER" id="PTHR36766">
    <property type="entry name" value="PLANT BROAD-SPECTRUM MILDEW RESISTANCE PROTEIN RPW8"/>
    <property type="match status" value="1"/>
</dbReference>
<evidence type="ECO:0000259" key="7">
    <source>
        <dbReference type="Pfam" id="PF23598"/>
    </source>
</evidence>
<dbReference type="InterPro" id="IPR055414">
    <property type="entry name" value="LRR_R13L4/SHOC2-like"/>
</dbReference>
<dbReference type="Pfam" id="PF23598">
    <property type="entry name" value="LRR_14"/>
    <property type="match status" value="1"/>
</dbReference>
<dbReference type="CDD" id="cd14798">
    <property type="entry name" value="RX-CC_like"/>
    <property type="match status" value="1"/>
</dbReference>
<dbReference type="InterPro" id="IPR002182">
    <property type="entry name" value="NB-ARC"/>
</dbReference>
<evidence type="ECO:0000256" key="3">
    <source>
        <dbReference type="ARBA" id="ARBA00022821"/>
    </source>
</evidence>
<evidence type="ECO:0000256" key="4">
    <source>
        <dbReference type="ARBA" id="ARBA00022840"/>
    </source>
</evidence>
<feature type="domain" description="Disease resistance N-terminal" evidence="6">
    <location>
        <begin position="5"/>
        <end position="91"/>
    </location>
</feature>
<feature type="domain" description="Disease resistance R13L4/SHOC-2-like LRR" evidence="7">
    <location>
        <begin position="374"/>
        <end position="579"/>
    </location>
</feature>
<reference evidence="8" key="1">
    <citation type="journal article" date="2021" name="Front. Plant Sci.">
        <title>Chromosome-Scale Genome Assembly for Chinese Sour Jujube and Insights Into Its Genome Evolution and Domestication Signature.</title>
        <authorList>
            <person name="Shen L.-Y."/>
            <person name="Luo H."/>
            <person name="Wang X.-L."/>
            <person name="Wang X.-M."/>
            <person name="Qiu X.-J."/>
            <person name="Liu H."/>
            <person name="Zhou S.-S."/>
            <person name="Jia K.-H."/>
            <person name="Nie S."/>
            <person name="Bao Y.-T."/>
            <person name="Zhang R.-G."/>
            <person name="Yun Q.-Z."/>
            <person name="Chai Y.-H."/>
            <person name="Lu J.-Y."/>
            <person name="Li Y."/>
            <person name="Zhao S.-W."/>
            <person name="Mao J.-F."/>
            <person name="Jia S.-G."/>
            <person name="Mao Y.-M."/>
        </authorList>
    </citation>
    <scope>NUCLEOTIDE SEQUENCE</scope>
    <source>
        <strain evidence="8">AT0</strain>
        <tissue evidence="8">Leaf</tissue>
    </source>
</reference>
<dbReference type="InterPro" id="IPR038005">
    <property type="entry name" value="RX-like_CC"/>
</dbReference>
<feature type="domain" description="NB-ARC" evidence="5">
    <location>
        <begin position="170"/>
        <end position="340"/>
    </location>
</feature>
<dbReference type="InterPro" id="IPR041118">
    <property type="entry name" value="Rx_N"/>
</dbReference>
<dbReference type="Gene3D" id="3.80.10.10">
    <property type="entry name" value="Ribonuclease Inhibitor"/>
    <property type="match status" value="1"/>
</dbReference>
<dbReference type="Pfam" id="PF18052">
    <property type="entry name" value="Rx_N"/>
    <property type="match status" value="1"/>
</dbReference>
<evidence type="ECO:0008006" key="10">
    <source>
        <dbReference type="Google" id="ProtNLM"/>
    </source>
</evidence>
<protein>
    <recommendedName>
        <fullName evidence="10">Disease resistance RPP13-like protein 3</fullName>
    </recommendedName>
</protein>
<keyword evidence="3" id="KW-0611">Plant defense</keyword>
<dbReference type="Pfam" id="PF00931">
    <property type="entry name" value="NB-ARC"/>
    <property type="match status" value="1"/>
</dbReference>
<proteinExistence type="predicted"/>
<evidence type="ECO:0000256" key="1">
    <source>
        <dbReference type="ARBA" id="ARBA00022737"/>
    </source>
</evidence>
<evidence type="ECO:0000259" key="5">
    <source>
        <dbReference type="Pfam" id="PF00931"/>
    </source>
</evidence>
<dbReference type="EMBL" id="JAEACU010000012">
    <property type="protein sequence ID" value="KAH7513308.1"/>
    <property type="molecule type" value="Genomic_DNA"/>
</dbReference>
<evidence type="ECO:0000256" key="2">
    <source>
        <dbReference type="ARBA" id="ARBA00022741"/>
    </source>
</evidence>
<dbReference type="Gene3D" id="1.20.5.4130">
    <property type="match status" value="1"/>
</dbReference>
<evidence type="ECO:0000313" key="9">
    <source>
        <dbReference type="Proteomes" id="UP000813462"/>
    </source>
</evidence>
<dbReference type="GO" id="GO:0043531">
    <property type="term" value="F:ADP binding"/>
    <property type="evidence" value="ECO:0007669"/>
    <property type="project" value="InterPro"/>
</dbReference>
<dbReference type="SUPFAM" id="SSF52540">
    <property type="entry name" value="P-loop containing nucleoside triphosphate hydrolases"/>
    <property type="match status" value="1"/>
</dbReference>
<dbReference type="InterPro" id="IPR032675">
    <property type="entry name" value="LRR_dom_sf"/>
</dbReference>
<dbReference type="GO" id="GO:0005524">
    <property type="term" value="F:ATP binding"/>
    <property type="evidence" value="ECO:0007669"/>
    <property type="project" value="UniProtKB-KW"/>
</dbReference>
<dbReference type="AlphaFoldDB" id="A0A978UEW5"/>
<dbReference type="Gene3D" id="1.10.8.430">
    <property type="entry name" value="Helical domain of apoptotic protease-activating factors"/>
    <property type="match status" value="1"/>
</dbReference>
<dbReference type="PANTHER" id="PTHR36766:SF53">
    <property type="entry name" value="DISEASE RESISTANCE PROTEIN RPP13-LIKE"/>
    <property type="match status" value="1"/>
</dbReference>
<evidence type="ECO:0000259" key="6">
    <source>
        <dbReference type="Pfam" id="PF18052"/>
    </source>
</evidence>
<accession>A0A978UEW5</accession>
<keyword evidence="2" id="KW-0547">Nucleotide-binding</keyword>
<dbReference type="InterPro" id="IPR027417">
    <property type="entry name" value="P-loop_NTPase"/>
</dbReference>
<name>A0A978UEW5_ZIZJJ</name>
<dbReference type="PRINTS" id="PR00364">
    <property type="entry name" value="DISEASERSIST"/>
</dbReference>
<evidence type="ECO:0000313" key="8">
    <source>
        <dbReference type="EMBL" id="KAH7513308.1"/>
    </source>
</evidence>
<comment type="caution">
    <text evidence="8">The sequence shown here is derived from an EMBL/GenBank/DDBJ whole genome shotgun (WGS) entry which is preliminary data.</text>
</comment>
<dbReference type="SUPFAM" id="SSF52058">
    <property type="entry name" value="L domain-like"/>
    <property type="match status" value="1"/>
</dbReference>
<dbReference type="FunFam" id="3.40.50.300:FF:001091">
    <property type="entry name" value="Probable disease resistance protein At1g61300"/>
    <property type="match status" value="1"/>
</dbReference>
<organism evidence="8 9">
    <name type="scientific">Ziziphus jujuba var. spinosa</name>
    <dbReference type="NCBI Taxonomy" id="714518"/>
    <lineage>
        <taxon>Eukaryota</taxon>
        <taxon>Viridiplantae</taxon>
        <taxon>Streptophyta</taxon>
        <taxon>Embryophyta</taxon>
        <taxon>Tracheophyta</taxon>
        <taxon>Spermatophyta</taxon>
        <taxon>Magnoliopsida</taxon>
        <taxon>eudicotyledons</taxon>
        <taxon>Gunneridae</taxon>
        <taxon>Pentapetalae</taxon>
        <taxon>rosids</taxon>
        <taxon>fabids</taxon>
        <taxon>Rosales</taxon>
        <taxon>Rhamnaceae</taxon>
        <taxon>Paliureae</taxon>
        <taxon>Ziziphus</taxon>
    </lineage>
</organism>